<dbReference type="InterPro" id="IPR014312">
    <property type="entry name" value="Succ_DH_anchor"/>
</dbReference>
<evidence type="ECO:0000313" key="17">
    <source>
        <dbReference type="EMBL" id="SDB05307.1"/>
    </source>
</evidence>
<dbReference type="EMBL" id="FMXQ01000001">
    <property type="protein sequence ID" value="SDB05307.1"/>
    <property type="molecule type" value="Genomic_DNA"/>
</dbReference>
<comment type="subunit">
    <text evidence="5">Part of an enzyme complex containing four subunits: a flavoprotein, an iron-sulfur protein, plus two membrane-anchoring proteins, SdhC and SdhD.</text>
</comment>
<dbReference type="STRING" id="665467.SAMN02982931_00371"/>
<evidence type="ECO:0000313" key="18">
    <source>
        <dbReference type="Proteomes" id="UP000199071"/>
    </source>
</evidence>
<dbReference type="UniPathway" id="UPA00223"/>
<evidence type="ECO:0000256" key="10">
    <source>
        <dbReference type="ARBA" id="ARBA00022692"/>
    </source>
</evidence>
<dbReference type="InterPro" id="IPR034804">
    <property type="entry name" value="SQR/QFR_C/D"/>
</dbReference>
<comment type="cofactor">
    <cofactor evidence="1">
        <name>heme</name>
        <dbReference type="ChEBI" id="CHEBI:30413"/>
    </cofactor>
</comment>
<evidence type="ECO:0000256" key="9">
    <source>
        <dbReference type="ARBA" id="ARBA00022617"/>
    </source>
</evidence>
<gene>
    <name evidence="17" type="ORF">SAMN02982931_00371</name>
</gene>
<evidence type="ECO:0000256" key="3">
    <source>
        <dbReference type="ARBA" id="ARBA00004141"/>
    </source>
</evidence>
<evidence type="ECO:0000256" key="12">
    <source>
        <dbReference type="ARBA" id="ARBA00022982"/>
    </source>
</evidence>
<evidence type="ECO:0000256" key="4">
    <source>
        <dbReference type="ARBA" id="ARBA00005163"/>
    </source>
</evidence>
<sequence length="128" mass="13602">MANDMRTPLHRVLGLGSAHSGTEHFWRQRLTGLANVPLTIGFVIVVIAIAGRPYSEVVSVLSSPFVAILLLLLVLSVVVHMRLGMQVVIEDYIHGALTRPLALIANTFFAAVVGAGSAFAILKLAFGG</sequence>
<accession>A0A1G6AA40</accession>
<dbReference type="OrthoDB" id="9809280at2"/>
<protein>
    <recommendedName>
        <fullName evidence="6">Succinate dehydrogenase hydrophobic membrane anchor subunit</fullName>
    </recommendedName>
</protein>
<evidence type="ECO:0000256" key="1">
    <source>
        <dbReference type="ARBA" id="ARBA00001971"/>
    </source>
</evidence>
<dbReference type="SUPFAM" id="SSF81343">
    <property type="entry name" value="Fumarate reductase respiratory complex transmembrane subunits"/>
    <property type="match status" value="1"/>
</dbReference>
<keyword evidence="12" id="KW-0249">Electron transport</keyword>
<keyword evidence="9" id="KW-0349">Heme</keyword>
<keyword evidence="7" id="KW-0813">Transport</keyword>
<evidence type="ECO:0000256" key="7">
    <source>
        <dbReference type="ARBA" id="ARBA00022448"/>
    </source>
</evidence>
<dbReference type="NCBIfam" id="TIGR02968">
    <property type="entry name" value="succ_dehyd_anc"/>
    <property type="match status" value="1"/>
</dbReference>
<dbReference type="GO" id="GO:0020037">
    <property type="term" value="F:heme binding"/>
    <property type="evidence" value="ECO:0007669"/>
    <property type="project" value="InterPro"/>
</dbReference>
<evidence type="ECO:0000256" key="15">
    <source>
        <dbReference type="ARBA" id="ARBA00023136"/>
    </source>
</evidence>
<dbReference type="CDD" id="cd03495">
    <property type="entry name" value="SQR_TypeC_SdhD_like"/>
    <property type="match status" value="1"/>
</dbReference>
<organism evidence="17 18">
    <name type="scientific">Bauldia litoralis</name>
    <dbReference type="NCBI Taxonomy" id="665467"/>
    <lineage>
        <taxon>Bacteria</taxon>
        <taxon>Pseudomonadati</taxon>
        <taxon>Pseudomonadota</taxon>
        <taxon>Alphaproteobacteria</taxon>
        <taxon>Hyphomicrobiales</taxon>
        <taxon>Kaistiaceae</taxon>
        <taxon>Bauldia</taxon>
    </lineage>
</organism>
<feature type="transmembrane region" description="Helical" evidence="16">
    <location>
        <begin position="100"/>
        <end position="122"/>
    </location>
</feature>
<keyword evidence="10 16" id="KW-0812">Transmembrane</keyword>
<keyword evidence="8" id="KW-0816">Tricarboxylic acid cycle</keyword>
<feature type="transmembrane region" description="Helical" evidence="16">
    <location>
        <begin position="30"/>
        <end position="51"/>
    </location>
</feature>
<name>A0A1G6AA40_9HYPH</name>
<dbReference type="Proteomes" id="UP000199071">
    <property type="component" value="Unassembled WGS sequence"/>
</dbReference>
<evidence type="ECO:0000256" key="2">
    <source>
        <dbReference type="ARBA" id="ARBA00004050"/>
    </source>
</evidence>
<dbReference type="GO" id="GO:0046872">
    <property type="term" value="F:metal ion binding"/>
    <property type="evidence" value="ECO:0007669"/>
    <property type="project" value="UniProtKB-KW"/>
</dbReference>
<keyword evidence="11" id="KW-0479">Metal-binding</keyword>
<evidence type="ECO:0000256" key="6">
    <source>
        <dbReference type="ARBA" id="ARBA00019425"/>
    </source>
</evidence>
<keyword evidence="18" id="KW-1185">Reference proteome</keyword>
<proteinExistence type="predicted"/>
<dbReference type="GO" id="GO:0006099">
    <property type="term" value="P:tricarboxylic acid cycle"/>
    <property type="evidence" value="ECO:0007669"/>
    <property type="project" value="UniProtKB-UniPathway"/>
</dbReference>
<dbReference type="AlphaFoldDB" id="A0A1G6AA40"/>
<evidence type="ECO:0000256" key="16">
    <source>
        <dbReference type="SAM" id="Phobius"/>
    </source>
</evidence>
<reference evidence="17 18" key="1">
    <citation type="submission" date="2016-10" db="EMBL/GenBank/DDBJ databases">
        <authorList>
            <person name="de Groot N.N."/>
        </authorList>
    </citation>
    <scope>NUCLEOTIDE SEQUENCE [LARGE SCALE GENOMIC DNA]</scope>
    <source>
        <strain evidence="17 18">ATCC 35022</strain>
    </source>
</reference>
<evidence type="ECO:0000256" key="5">
    <source>
        <dbReference type="ARBA" id="ARBA00011558"/>
    </source>
</evidence>
<comment type="subcellular location">
    <subcellularLocation>
        <location evidence="3">Membrane</location>
        <topology evidence="3">Multi-pass membrane protein</topology>
    </subcellularLocation>
</comment>
<comment type="function">
    <text evidence="2">Membrane-anchoring subunit of succinate dehydrogenase (SDH).</text>
</comment>
<keyword evidence="14" id="KW-0408">Iron</keyword>
<keyword evidence="15 16" id="KW-0472">Membrane</keyword>
<evidence type="ECO:0000256" key="11">
    <source>
        <dbReference type="ARBA" id="ARBA00022723"/>
    </source>
</evidence>
<evidence type="ECO:0000256" key="8">
    <source>
        <dbReference type="ARBA" id="ARBA00022532"/>
    </source>
</evidence>
<comment type="pathway">
    <text evidence="4">Carbohydrate metabolism; tricarboxylic acid cycle.</text>
</comment>
<dbReference type="Gene3D" id="1.20.1300.10">
    <property type="entry name" value="Fumarate reductase/succinate dehydrogenase, transmembrane subunit"/>
    <property type="match status" value="1"/>
</dbReference>
<feature type="transmembrane region" description="Helical" evidence="16">
    <location>
        <begin position="57"/>
        <end position="79"/>
    </location>
</feature>
<evidence type="ECO:0000256" key="13">
    <source>
        <dbReference type="ARBA" id="ARBA00022989"/>
    </source>
</evidence>
<keyword evidence="13 16" id="KW-1133">Transmembrane helix</keyword>
<evidence type="ECO:0000256" key="14">
    <source>
        <dbReference type="ARBA" id="ARBA00023004"/>
    </source>
</evidence>
<dbReference type="GO" id="GO:0016020">
    <property type="term" value="C:membrane"/>
    <property type="evidence" value="ECO:0007669"/>
    <property type="project" value="UniProtKB-SubCell"/>
</dbReference>
<dbReference type="Pfam" id="PF01127">
    <property type="entry name" value="Sdh_cyt"/>
    <property type="match status" value="1"/>
</dbReference>
<dbReference type="InterPro" id="IPR000701">
    <property type="entry name" value="SuccDH_FuR_B_TM-su"/>
</dbReference>